<dbReference type="AlphaFoldDB" id="A0A364Y289"/>
<sequence length="104" mass="12502">MKRVAFKMKLFPGKIQEYKKRHDEIWPELKELLRTTGIREYSIFLDEQTLSLFGVLKISKEEALNDLPKHPVMKKWWHHMKDIMETNEDESPLSLPLKEVFHLP</sequence>
<dbReference type="EMBL" id="QMFY01000005">
    <property type="protein sequence ID" value="RAW00985.1"/>
    <property type="molecule type" value="Genomic_DNA"/>
</dbReference>
<dbReference type="HAMAP" id="MF_01663">
    <property type="entry name" value="L_rham_rotase"/>
    <property type="match status" value="1"/>
</dbReference>
<keyword evidence="7" id="KW-1185">Reference proteome</keyword>
<keyword evidence="4" id="KW-0684">Rhamnose metabolism</keyword>
<evidence type="ECO:0000256" key="1">
    <source>
        <dbReference type="ARBA" id="ARBA00022490"/>
    </source>
</evidence>
<evidence type="ECO:0000256" key="5">
    <source>
        <dbReference type="NCBIfam" id="TIGR02625"/>
    </source>
</evidence>
<dbReference type="RefSeq" id="WP_112747141.1">
    <property type="nucleotide sequence ID" value="NZ_QMFY01000005.1"/>
</dbReference>
<evidence type="ECO:0000313" key="6">
    <source>
        <dbReference type="EMBL" id="RAW00985.1"/>
    </source>
</evidence>
<evidence type="ECO:0000256" key="3">
    <source>
        <dbReference type="ARBA" id="ARBA00023277"/>
    </source>
</evidence>
<dbReference type="EC" id="5.1.3.32" evidence="5"/>
<gene>
    <name evidence="6" type="primary">rhaM</name>
    <name evidence="6" type="ORF">DQQ10_12155</name>
</gene>
<dbReference type="Pfam" id="PF05336">
    <property type="entry name" value="rhaM"/>
    <property type="match status" value="1"/>
</dbReference>
<keyword evidence="3" id="KW-0119">Carbohydrate metabolism</keyword>
<keyword evidence="2 6" id="KW-0413">Isomerase</keyword>
<organism evidence="6 7">
    <name type="scientific">Pseudochryseolinea flava</name>
    <dbReference type="NCBI Taxonomy" id="2059302"/>
    <lineage>
        <taxon>Bacteria</taxon>
        <taxon>Pseudomonadati</taxon>
        <taxon>Bacteroidota</taxon>
        <taxon>Cytophagia</taxon>
        <taxon>Cytophagales</taxon>
        <taxon>Fulvivirgaceae</taxon>
        <taxon>Pseudochryseolinea</taxon>
    </lineage>
</organism>
<dbReference type="NCBIfam" id="TIGR02625">
    <property type="entry name" value="YiiL_rotase"/>
    <property type="match status" value="1"/>
</dbReference>
<evidence type="ECO:0000313" key="7">
    <source>
        <dbReference type="Proteomes" id="UP000251889"/>
    </source>
</evidence>
<dbReference type="PANTHER" id="PTHR34389">
    <property type="entry name" value="L-RHAMNOSE MUTAROTASE"/>
    <property type="match status" value="1"/>
</dbReference>
<dbReference type="GO" id="GO:0005737">
    <property type="term" value="C:cytoplasm"/>
    <property type="evidence" value="ECO:0007669"/>
    <property type="project" value="InterPro"/>
</dbReference>
<dbReference type="Gene3D" id="3.30.70.100">
    <property type="match status" value="1"/>
</dbReference>
<dbReference type="SUPFAM" id="SSF54909">
    <property type="entry name" value="Dimeric alpha+beta barrel"/>
    <property type="match status" value="1"/>
</dbReference>
<reference evidence="6 7" key="1">
    <citation type="submission" date="2018-06" db="EMBL/GenBank/DDBJ databases">
        <title>Chryseolinea flavus sp. nov., a member of the phylum Bacteroidetes isolated from soil.</title>
        <authorList>
            <person name="Li Y."/>
            <person name="Wang J."/>
        </authorList>
    </citation>
    <scope>NUCLEOTIDE SEQUENCE [LARGE SCALE GENOMIC DNA]</scope>
    <source>
        <strain evidence="6 7">SDU1-6</strain>
    </source>
</reference>
<keyword evidence="1" id="KW-0963">Cytoplasm</keyword>
<protein>
    <recommendedName>
        <fullName evidence="5">L-rhamnose mutarotase</fullName>
        <ecNumber evidence="5">5.1.3.32</ecNumber>
    </recommendedName>
</protein>
<dbReference type="Proteomes" id="UP000251889">
    <property type="component" value="Unassembled WGS sequence"/>
</dbReference>
<dbReference type="GO" id="GO:0062192">
    <property type="term" value="F:L-rhamnose mutarotase activity"/>
    <property type="evidence" value="ECO:0007669"/>
    <property type="project" value="UniProtKB-UniRule"/>
</dbReference>
<comment type="caution">
    <text evidence="6">The sequence shown here is derived from an EMBL/GenBank/DDBJ whole genome shotgun (WGS) entry which is preliminary data.</text>
</comment>
<evidence type="ECO:0000256" key="2">
    <source>
        <dbReference type="ARBA" id="ARBA00023235"/>
    </source>
</evidence>
<name>A0A364Y289_9BACT</name>
<proteinExistence type="inferred from homology"/>
<dbReference type="InterPro" id="IPR013448">
    <property type="entry name" value="L-rhamnose_mutarotase"/>
</dbReference>
<dbReference type="GO" id="GO:0019301">
    <property type="term" value="P:rhamnose catabolic process"/>
    <property type="evidence" value="ECO:0007669"/>
    <property type="project" value="UniProtKB-UniRule"/>
</dbReference>
<accession>A0A364Y289</accession>
<dbReference type="OrthoDB" id="9799608at2"/>
<dbReference type="InterPro" id="IPR008000">
    <property type="entry name" value="Rham/fucose_mutarotase"/>
</dbReference>
<evidence type="ECO:0000256" key="4">
    <source>
        <dbReference type="ARBA" id="ARBA00023308"/>
    </source>
</evidence>
<dbReference type="PANTHER" id="PTHR34389:SF2">
    <property type="entry name" value="L-RHAMNOSE MUTAROTASE"/>
    <property type="match status" value="1"/>
</dbReference>
<dbReference type="InterPro" id="IPR011008">
    <property type="entry name" value="Dimeric_a/b-barrel"/>
</dbReference>